<feature type="domain" description="VWFA" evidence="2">
    <location>
        <begin position="90"/>
        <end position="288"/>
    </location>
</feature>
<accession>A0A3P3VQX1</accession>
<dbReference type="InterPro" id="IPR036465">
    <property type="entry name" value="vWFA_dom_sf"/>
</dbReference>
<dbReference type="Gene3D" id="3.40.50.410">
    <property type="entry name" value="von Willebrand factor, type A domain"/>
    <property type="match status" value="1"/>
</dbReference>
<dbReference type="RefSeq" id="WP_125015286.1">
    <property type="nucleotide sequence ID" value="NZ_QWEZ01000001.1"/>
</dbReference>
<gene>
    <name evidence="3" type="ORF">D0544_07130</name>
</gene>
<dbReference type="InterPro" id="IPR002035">
    <property type="entry name" value="VWF_A"/>
</dbReference>
<dbReference type="PANTHER" id="PTHR22550">
    <property type="entry name" value="SPORE GERMINATION PROTEIN"/>
    <property type="match status" value="1"/>
</dbReference>
<feature type="transmembrane region" description="Helical" evidence="1">
    <location>
        <begin position="6"/>
        <end position="24"/>
    </location>
</feature>
<evidence type="ECO:0000256" key="1">
    <source>
        <dbReference type="SAM" id="Phobius"/>
    </source>
</evidence>
<sequence length="342" mass="37927">MSLELEWPWIWVLLPLPLLVYWLAPAVQRPLQSGIQLPHQQQVVASAPIRLRPRWGRLAPLLLVWLLLLLASSRPVGVGEAIPMPTLARDLMLAIDLSGSMQTRDMQVAGQPVDRLSAVKRVMQPFIARREGDRLGLILFGSQAYLQSPLSFDRKSISILLDETQIAMAGRETSIGDAIGLAVKRLRDRPASSRVLILVTDGANTAGEISPLQAAQLAQREKVRIYTIGVGADEMIQPGIFGSSFGARRVNPSSDLDEKGLTEIAELTGGHYFRARNPEQLEQIYRQLDTLEPVAQEAQRVRPHRSLFHLPLGAAMGLVLLLWLGRLIGQLGQRLPQQERMP</sequence>
<reference evidence="3 4" key="2">
    <citation type="submission" date="2018-12" db="EMBL/GenBank/DDBJ databases">
        <title>Simiduia agarivorans gen. nov., sp. nov., a marine, agarolytic bacterium isolated from shallow coastal water from Keelung, Taiwan.</title>
        <authorList>
            <person name="Shieh W.Y."/>
        </authorList>
    </citation>
    <scope>NUCLEOTIDE SEQUENCE [LARGE SCALE GENOMIC DNA]</scope>
    <source>
        <strain evidence="3 4">GTF-13</strain>
    </source>
</reference>
<comment type="caution">
    <text evidence="3">The sequence shown here is derived from an EMBL/GenBank/DDBJ whole genome shotgun (WGS) entry which is preliminary data.</text>
</comment>
<dbReference type="PROSITE" id="PS50234">
    <property type="entry name" value="VWFA"/>
    <property type="match status" value="1"/>
</dbReference>
<dbReference type="SUPFAM" id="SSF53300">
    <property type="entry name" value="vWA-like"/>
    <property type="match status" value="1"/>
</dbReference>
<protein>
    <submittedName>
        <fullName evidence="3">VWA domain-containing protein</fullName>
    </submittedName>
</protein>
<evidence type="ECO:0000313" key="4">
    <source>
        <dbReference type="Proteomes" id="UP000280792"/>
    </source>
</evidence>
<evidence type="ECO:0000259" key="2">
    <source>
        <dbReference type="PROSITE" id="PS50234"/>
    </source>
</evidence>
<dbReference type="InterPro" id="IPR033881">
    <property type="entry name" value="vWA_BatA_type"/>
</dbReference>
<dbReference type="AlphaFoldDB" id="A0A3P3VQX1"/>
<keyword evidence="4" id="KW-1185">Reference proteome</keyword>
<keyword evidence="1" id="KW-1133">Transmembrane helix</keyword>
<dbReference type="InterPro" id="IPR050768">
    <property type="entry name" value="UPF0353/GerABKA_families"/>
</dbReference>
<dbReference type="Pfam" id="PF00092">
    <property type="entry name" value="VWA"/>
    <property type="match status" value="1"/>
</dbReference>
<dbReference type="PANTHER" id="PTHR22550:SF18">
    <property type="entry name" value="VWFA DOMAIN-CONTAINING PROTEIN"/>
    <property type="match status" value="1"/>
</dbReference>
<name>A0A3P3VQX1_9GAMM</name>
<dbReference type="Proteomes" id="UP000280792">
    <property type="component" value="Unassembled WGS sequence"/>
</dbReference>
<keyword evidence="1" id="KW-0812">Transmembrane</keyword>
<reference evidence="3 4" key="1">
    <citation type="submission" date="2018-08" db="EMBL/GenBank/DDBJ databases">
        <authorList>
            <person name="Khan S.A."/>
        </authorList>
    </citation>
    <scope>NUCLEOTIDE SEQUENCE [LARGE SCALE GENOMIC DNA]</scope>
    <source>
        <strain evidence="3 4">GTF-13</strain>
    </source>
</reference>
<proteinExistence type="predicted"/>
<keyword evidence="1" id="KW-0472">Membrane</keyword>
<dbReference type="CDD" id="cd01467">
    <property type="entry name" value="vWA_BatA_type"/>
    <property type="match status" value="1"/>
</dbReference>
<dbReference type="SMART" id="SM00327">
    <property type="entry name" value="VWA"/>
    <property type="match status" value="1"/>
</dbReference>
<dbReference type="EMBL" id="QWEZ01000001">
    <property type="protein sequence ID" value="RRJ84854.1"/>
    <property type="molecule type" value="Genomic_DNA"/>
</dbReference>
<evidence type="ECO:0000313" key="3">
    <source>
        <dbReference type="EMBL" id="RRJ84854.1"/>
    </source>
</evidence>
<feature type="transmembrane region" description="Helical" evidence="1">
    <location>
        <begin position="307"/>
        <end position="325"/>
    </location>
</feature>
<organism evidence="3 4">
    <name type="scientific">Aestuariirhabdus litorea</name>
    <dbReference type="NCBI Taxonomy" id="2528527"/>
    <lineage>
        <taxon>Bacteria</taxon>
        <taxon>Pseudomonadati</taxon>
        <taxon>Pseudomonadota</taxon>
        <taxon>Gammaproteobacteria</taxon>
        <taxon>Oceanospirillales</taxon>
        <taxon>Aestuariirhabdaceae</taxon>
        <taxon>Aestuariirhabdus</taxon>
    </lineage>
</organism>